<reference evidence="1 2" key="1">
    <citation type="submission" date="2017-02" db="EMBL/GenBank/DDBJ databases">
        <authorList>
            <person name="Peterson S.W."/>
        </authorList>
    </citation>
    <scope>NUCLEOTIDE SEQUENCE [LARGE SCALE GENOMIC DNA]</scope>
    <source>
        <strain evidence="1 2">2B3F</strain>
    </source>
</reference>
<protein>
    <submittedName>
        <fullName evidence="1">Uncharacterized protein</fullName>
    </submittedName>
</protein>
<dbReference type="EMBL" id="FUKP01000007">
    <property type="protein sequence ID" value="SJN16438.1"/>
    <property type="molecule type" value="Genomic_DNA"/>
</dbReference>
<dbReference type="Proteomes" id="UP000196230">
    <property type="component" value="Unassembled WGS sequence"/>
</dbReference>
<name>A0A1R4I9G2_9MICC</name>
<sequence>MSIVRCYRDTTAEDGSRLFEYREAWCVPGSGEVVVHHGRVGQPGTVNEEAVADDAAGEELLEAFAAQCAEDGFAELDESALTDLVVAYRLRGRAATDIERRHGQTLAGEITHRLAWRGLGEVVDVAEAEGRLELRVRTPHAGRAAKEIPFAAKGAHGVQPNKIEVLQDRTASADAGKDA</sequence>
<organism evidence="1 2">
    <name type="scientific">Micrococcus lylae</name>
    <dbReference type="NCBI Taxonomy" id="1273"/>
    <lineage>
        <taxon>Bacteria</taxon>
        <taxon>Bacillati</taxon>
        <taxon>Actinomycetota</taxon>
        <taxon>Actinomycetes</taxon>
        <taxon>Micrococcales</taxon>
        <taxon>Micrococcaceae</taxon>
        <taxon>Micrococcus</taxon>
    </lineage>
</organism>
<proteinExistence type="predicted"/>
<dbReference type="RefSeq" id="WP_087133349.1">
    <property type="nucleotide sequence ID" value="NZ_FUKP01000007.1"/>
</dbReference>
<evidence type="ECO:0000313" key="1">
    <source>
        <dbReference type="EMBL" id="SJN16438.1"/>
    </source>
</evidence>
<dbReference type="AlphaFoldDB" id="A0A1R4I9G2"/>
<evidence type="ECO:0000313" key="2">
    <source>
        <dbReference type="Proteomes" id="UP000196230"/>
    </source>
</evidence>
<accession>A0A1R4I9G2</accession>
<gene>
    <name evidence="1" type="ORF">FM125_00880</name>
</gene>